<comment type="caution">
    <text evidence="2">The sequence shown here is derived from an EMBL/GenBank/DDBJ whole genome shotgun (WGS) entry which is preliminary data.</text>
</comment>
<keyword evidence="1" id="KW-0472">Membrane</keyword>
<dbReference type="InParanoid" id="A0A6N7ERK9"/>
<dbReference type="InterPro" id="IPR016936">
    <property type="entry name" value="UCP029693"/>
</dbReference>
<dbReference type="Proteomes" id="UP000471298">
    <property type="component" value="Unassembled WGS sequence"/>
</dbReference>
<dbReference type="PIRSF" id="PIRSF029693">
    <property type="entry name" value="UCP029693"/>
    <property type="match status" value="1"/>
</dbReference>
<accession>A0A6N7ERK9</accession>
<evidence type="ECO:0000256" key="1">
    <source>
        <dbReference type="SAM" id="Phobius"/>
    </source>
</evidence>
<name>A0A6N7ERK9_9GAMM</name>
<reference evidence="2 3" key="1">
    <citation type="submission" date="2019-10" db="EMBL/GenBank/DDBJ databases">
        <title>Cardiobacteriales fam. a chemoheterotrophic member of the order Cardiobacteriales, and proposal of Cardiobacteriales fam. nov.</title>
        <authorList>
            <person name="Wang C."/>
        </authorList>
    </citation>
    <scope>NUCLEOTIDE SEQUENCE [LARGE SCALE GENOMIC DNA]</scope>
    <source>
        <strain evidence="2 3">ML27</strain>
    </source>
</reference>
<dbReference type="Pfam" id="PF10095">
    <property type="entry name" value="DUF2333"/>
    <property type="match status" value="1"/>
</dbReference>
<feature type="transmembrane region" description="Helical" evidence="1">
    <location>
        <begin position="30"/>
        <end position="52"/>
    </location>
</feature>
<keyword evidence="1" id="KW-0812">Transmembrane</keyword>
<dbReference type="AlphaFoldDB" id="A0A6N7ERK9"/>
<dbReference type="RefSeq" id="WP_152808075.1">
    <property type="nucleotide sequence ID" value="NZ_WHNW01000001.1"/>
</dbReference>
<keyword evidence="3" id="KW-1185">Reference proteome</keyword>
<dbReference type="EMBL" id="WHNW01000001">
    <property type="protein sequence ID" value="MPV85122.1"/>
    <property type="molecule type" value="Genomic_DNA"/>
</dbReference>
<evidence type="ECO:0000313" key="3">
    <source>
        <dbReference type="Proteomes" id="UP000471298"/>
    </source>
</evidence>
<proteinExistence type="predicted"/>
<keyword evidence="1" id="KW-1133">Transmembrane helix</keyword>
<protein>
    <submittedName>
        <fullName evidence="2">DUF2333 family protein</fullName>
    </submittedName>
</protein>
<sequence>MFKQLFSKSTKSANKVANLYKPSTWREKNWGWRISLVVGTYVLINALLMFYWSREPDVITPNEALTRYLPAERIGDGQSRLKTGTALTAVNIHLIDTLLNKNGGYISNDILPPGLLMDNMPEWEWGVLRNLRDLSKIYRNNFSTSGTQTKFDEDLAEVENRLSINSDKWMLPSPEKEYKKASQALNRYLNRIIDDNASNAQFYARADNLARYFNVVAPNLGSYSQRLSESVGMTHSDLSLAGDKNAEQSTQTPEQLFTKTPWTKVDNNFYEARGYAWALLHQLKAIEIDFQSVLEDKNATLFVRQLIRELEGTQKAIWSPIILNGEGFGMMANHSLIMASYLSRANAIMIDLSVLLERG</sequence>
<evidence type="ECO:0000313" key="2">
    <source>
        <dbReference type="EMBL" id="MPV85122.1"/>
    </source>
</evidence>
<gene>
    <name evidence="2" type="ORF">GCU85_00025</name>
</gene>
<organism evidence="2 3">
    <name type="scientific">Ostreibacterium oceani</name>
    <dbReference type="NCBI Taxonomy" id="2654998"/>
    <lineage>
        <taxon>Bacteria</taxon>
        <taxon>Pseudomonadati</taxon>
        <taxon>Pseudomonadota</taxon>
        <taxon>Gammaproteobacteria</taxon>
        <taxon>Cardiobacteriales</taxon>
        <taxon>Ostreibacteriaceae</taxon>
        <taxon>Ostreibacterium</taxon>
    </lineage>
</organism>